<proteinExistence type="predicted"/>
<dbReference type="RefSeq" id="WP_093120194.1">
    <property type="nucleotide sequence ID" value="NZ_FODS01000029.1"/>
</dbReference>
<dbReference type="STRING" id="569882.SAMN04490248_1292"/>
<evidence type="ECO:0000313" key="1">
    <source>
        <dbReference type="EMBL" id="SEP14319.1"/>
    </source>
</evidence>
<keyword evidence="2" id="KW-1185">Reference proteome</keyword>
<name>A0A1H8VFZ9_9RHOB</name>
<dbReference type="EMBL" id="FODS01000029">
    <property type="protein sequence ID" value="SEP14319.1"/>
    <property type="molecule type" value="Genomic_DNA"/>
</dbReference>
<dbReference type="AlphaFoldDB" id="A0A1H8VFZ9"/>
<protein>
    <submittedName>
        <fullName evidence="1">Uncharacterized protein</fullName>
    </submittedName>
</protein>
<accession>A0A1H8VFZ9</accession>
<gene>
    <name evidence="1" type="ORF">SAMN04490248_1292</name>
</gene>
<reference evidence="1 2" key="1">
    <citation type="submission" date="2016-10" db="EMBL/GenBank/DDBJ databases">
        <authorList>
            <person name="de Groot N.N."/>
        </authorList>
    </citation>
    <scope>NUCLEOTIDE SEQUENCE [LARGE SCALE GENOMIC DNA]</scope>
    <source>
        <strain evidence="1 2">DSM 27842</strain>
    </source>
</reference>
<evidence type="ECO:0000313" key="2">
    <source>
        <dbReference type="Proteomes" id="UP000198893"/>
    </source>
</evidence>
<organism evidence="1 2">
    <name type="scientific">Salinihabitans flavidus</name>
    <dbReference type="NCBI Taxonomy" id="569882"/>
    <lineage>
        <taxon>Bacteria</taxon>
        <taxon>Pseudomonadati</taxon>
        <taxon>Pseudomonadota</taxon>
        <taxon>Alphaproteobacteria</taxon>
        <taxon>Rhodobacterales</taxon>
        <taxon>Roseobacteraceae</taxon>
        <taxon>Salinihabitans</taxon>
    </lineage>
</organism>
<sequence length="89" mass="10526">MDDLQRSETVIAKILSLLMEWGIQETQLEFSELDLSDEYRPFFFSCVKWLEAEGVIRCPIPDDHIDPRRTALFMARSILREVRDEEMTC</sequence>
<dbReference type="OrthoDB" id="7871988at2"/>
<dbReference type="Proteomes" id="UP000198893">
    <property type="component" value="Unassembled WGS sequence"/>
</dbReference>